<evidence type="ECO:0000256" key="4">
    <source>
        <dbReference type="ARBA" id="ARBA00022989"/>
    </source>
</evidence>
<dbReference type="OrthoDB" id="6730379at2759"/>
<dbReference type="Proteomes" id="UP000019487">
    <property type="component" value="Unassembled WGS sequence"/>
</dbReference>
<dbReference type="SUPFAM" id="SSF103473">
    <property type="entry name" value="MFS general substrate transporter"/>
    <property type="match status" value="1"/>
</dbReference>
<feature type="transmembrane region" description="Helical" evidence="6">
    <location>
        <begin position="188"/>
        <end position="207"/>
    </location>
</feature>
<dbReference type="GO" id="GO:0016020">
    <property type="term" value="C:membrane"/>
    <property type="evidence" value="ECO:0007669"/>
    <property type="project" value="UniProtKB-SubCell"/>
</dbReference>
<keyword evidence="8" id="KW-1185">Reference proteome</keyword>
<proteinExistence type="predicted"/>
<dbReference type="AlphaFoldDB" id="W9CKR0"/>
<reference evidence="7 8" key="1">
    <citation type="journal article" date="2014" name="Genome Announc.">
        <title>Draft genome sequence of Sclerotinia borealis, a psychrophilic plant pathogenic fungus.</title>
        <authorList>
            <person name="Mardanov A.V."/>
            <person name="Beletsky A.V."/>
            <person name="Kadnikov V.V."/>
            <person name="Ignatov A.N."/>
            <person name="Ravin N.V."/>
        </authorList>
    </citation>
    <scope>NUCLEOTIDE SEQUENCE [LARGE SCALE GENOMIC DNA]</scope>
    <source>
        <strain evidence="8">F-4157</strain>
    </source>
</reference>
<dbReference type="PANTHER" id="PTHR43791">
    <property type="entry name" value="PERMEASE-RELATED"/>
    <property type="match status" value="1"/>
</dbReference>
<keyword evidence="3 6" id="KW-0812">Transmembrane</keyword>
<accession>W9CKR0</accession>
<dbReference type="Pfam" id="PF07690">
    <property type="entry name" value="MFS_1"/>
    <property type="match status" value="1"/>
</dbReference>
<comment type="caution">
    <text evidence="7">The sequence shown here is derived from an EMBL/GenBank/DDBJ whole genome shotgun (WGS) entry which is preliminary data.</text>
</comment>
<keyword evidence="5 6" id="KW-0472">Membrane</keyword>
<dbReference type="Gene3D" id="1.20.1250.20">
    <property type="entry name" value="MFS general substrate transporter like domains"/>
    <property type="match status" value="1"/>
</dbReference>
<dbReference type="InterPro" id="IPR011701">
    <property type="entry name" value="MFS"/>
</dbReference>
<evidence type="ECO:0000256" key="3">
    <source>
        <dbReference type="ARBA" id="ARBA00022692"/>
    </source>
</evidence>
<dbReference type="HOGENOM" id="CLU_001265_0_2_1"/>
<dbReference type="InterPro" id="IPR036259">
    <property type="entry name" value="MFS_trans_sf"/>
</dbReference>
<evidence type="ECO:0000256" key="5">
    <source>
        <dbReference type="ARBA" id="ARBA00023136"/>
    </source>
</evidence>
<feature type="transmembrane region" description="Helical" evidence="6">
    <location>
        <begin position="219"/>
        <end position="239"/>
    </location>
</feature>
<dbReference type="EMBL" id="AYSA01000088">
    <property type="protein sequence ID" value="ESZ97367.1"/>
    <property type="molecule type" value="Genomic_DNA"/>
</dbReference>
<evidence type="ECO:0000256" key="2">
    <source>
        <dbReference type="ARBA" id="ARBA00022448"/>
    </source>
</evidence>
<dbReference type="PANTHER" id="PTHR43791:SF63">
    <property type="entry name" value="HIGH AFFINITY CYSTEINE TRANSPORTER"/>
    <property type="match status" value="1"/>
</dbReference>
<sequence length="308" mass="34377">MDPLDNLEKTIDNADVNVLQTSTSEIQAGTIITVDLRDVDEAFTSLSAHPRAADLTIEGNAILEDPLQSKRLIKKIDLTMPPLLAAVYFLQYLDKTTLSYASVMGIREDTNLVGQYITQRISRLGLYLGVNIMLWGLVLGCHAACTSYVGLAVCRFLLGVFESCVAPILVLIVSIWYHKEEQGRRVSWFYVCNSLTQIVGGLLAYGISFVNTKFASWRIFFVVIGGLTMMVGLLVCVFLPDSLVKAKRFSDAEKVAVLMRVKDNQSGTQNCPLQKASIVRNISRRSSLDSMHLYTSQLYSQWRSFQLQ</sequence>
<dbReference type="GO" id="GO:0022857">
    <property type="term" value="F:transmembrane transporter activity"/>
    <property type="evidence" value="ECO:0007669"/>
    <property type="project" value="InterPro"/>
</dbReference>
<comment type="subcellular location">
    <subcellularLocation>
        <location evidence="1">Membrane</location>
        <topology evidence="1">Multi-pass membrane protein</topology>
    </subcellularLocation>
</comment>
<evidence type="ECO:0000256" key="6">
    <source>
        <dbReference type="SAM" id="Phobius"/>
    </source>
</evidence>
<feature type="transmembrane region" description="Helical" evidence="6">
    <location>
        <begin position="124"/>
        <end position="150"/>
    </location>
</feature>
<evidence type="ECO:0000313" key="7">
    <source>
        <dbReference type="EMBL" id="ESZ97367.1"/>
    </source>
</evidence>
<evidence type="ECO:0000313" key="8">
    <source>
        <dbReference type="Proteomes" id="UP000019487"/>
    </source>
</evidence>
<evidence type="ECO:0000256" key="1">
    <source>
        <dbReference type="ARBA" id="ARBA00004141"/>
    </source>
</evidence>
<feature type="transmembrane region" description="Helical" evidence="6">
    <location>
        <begin position="156"/>
        <end position="176"/>
    </location>
</feature>
<protein>
    <submittedName>
        <fullName evidence="7">MFS transporter, ACS family, allantoate permease</fullName>
    </submittedName>
</protein>
<gene>
    <name evidence="7" type="ORF">SBOR_2251</name>
</gene>
<keyword evidence="4 6" id="KW-1133">Transmembrane helix</keyword>
<name>W9CKR0_SCLBF</name>
<keyword evidence="2" id="KW-0813">Transport</keyword>
<organism evidence="7 8">
    <name type="scientific">Sclerotinia borealis (strain F-4128)</name>
    <dbReference type="NCBI Taxonomy" id="1432307"/>
    <lineage>
        <taxon>Eukaryota</taxon>
        <taxon>Fungi</taxon>
        <taxon>Dikarya</taxon>
        <taxon>Ascomycota</taxon>
        <taxon>Pezizomycotina</taxon>
        <taxon>Leotiomycetes</taxon>
        <taxon>Helotiales</taxon>
        <taxon>Sclerotiniaceae</taxon>
        <taxon>Sclerotinia</taxon>
    </lineage>
</organism>